<dbReference type="Proteomes" id="UP000325182">
    <property type="component" value="Unassembled WGS sequence"/>
</dbReference>
<keyword evidence="1" id="KW-0472">Membrane</keyword>
<name>A0A5D4MDQ4_9BACI</name>
<reference evidence="2 3" key="1">
    <citation type="submission" date="2019-08" db="EMBL/GenBank/DDBJ databases">
        <title>Bacillus genomes from the desert of Cuatro Cienegas, Coahuila.</title>
        <authorList>
            <person name="Olmedo-Alvarez G."/>
        </authorList>
    </citation>
    <scope>NUCLEOTIDE SEQUENCE [LARGE SCALE GENOMIC DNA]</scope>
    <source>
        <strain evidence="2 3">CH128b_4D</strain>
    </source>
</reference>
<proteinExistence type="predicted"/>
<dbReference type="NCBIfam" id="NF041644">
    <property type="entry name" value="CBO0543_fam"/>
    <property type="match status" value="1"/>
</dbReference>
<gene>
    <name evidence="2" type="ORF">FZC84_08255</name>
</gene>
<evidence type="ECO:0000313" key="2">
    <source>
        <dbReference type="EMBL" id="TYR99802.1"/>
    </source>
</evidence>
<accession>A0A5D4MDQ4</accession>
<sequence length="153" mass="18317">MIIMISVAVCFLFIFFYMDRHLKPIEIYCVVFSALYSALAFDALFKGRYKLYYYGNDPGVHYIDFLFRLCLYPLTCLVFLNMFPRKNSRMIKVLYFIGWVLLMTLMEWGLLQLSVIKYDGWRLYYTPLKFGLIFYLVLLSWMVTKKFAKQSNA</sequence>
<comment type="caution">
    <text evidence="2">The sequence shown here is derived from an EMBL/GenBank/DDBJ whole genome shotgun (WGS) entry which is preliminary data.</text>
</comment>
<feature type="transmembrane region" description="Helical" evidence="1">
    <location>
        <begin position="65"/>
        <end position="81"/>
    </location>
</feature>
<evidence type="ECO:0000313" key="3">
    <source>
        <dbReference type="Proteomes" id="UP000325182"/>
    </source>
</evidence>
<dbReference type="AlphaFoldDB" id="A0A5D4MDQ4"/>
<organism evidence="2 3">
    <name type="scientific">Rossellomorea vietnamensis</name>
    <dbReference type="NCBI Taxonomy" id="218284"/>
    <lineage>
        <taxon>Bacteria</taxon>
        <taxon>Bacillati</taxon>
        <taxon>Bacillota</taxon>
        <taxon>Bacilli</taxon>
        <taxon>Bacillales</taxon>
        <taxon>Bacillaceae</taxon>
        <taxon>Rossellomorea</taxon>
    </lineage>
</organism>
<feature type="transmembrane region" description="Helical" evidence="1">
    <location>
        <begin position="93"/>
        <end position="111"/>
    </location>
</feature>
<dbReference type="InterPro" id="IPR048147">
    <property type="entry name" value="CBO0543-like"/>
</dbReference>
<evidence type="ECO:0000256" key="1">
    <source>
        <dbReference type="SAM" id="Phobius"/>
    </source>
</evidence>
<dbReference type="EMBL" id="VTEG01000004">
    <property type="protein sequence ID" value="TYR99802.1"/>
    <property type="molecule type" value="Genomic_DNA"/>
</dbReference>
<feature type="transmembrane region" description="Helical" evidence="1">
    <location>
        <begin position="123"/>
        <end position="143"/>
    </location>
</feature>
<feature type="transmembrane region" description="Helical" evidence="1">
    <location>
        <begin position="25"/>
        <end position="45"/>
    </location>
</feature>
<protein>
    <submittedName>
        <fullName evidence="2">Uncharacterized protein</fullName>
    </submittedName>
</protein>
<keyword evidence="1" id="KW-1133">Transmembrane helix</keyword>
<dbReference type="RefSeq" id="WP_148953545.1">
    <property type="nucleotide sequence ID" value="NZ_VTEG01000004.1"/>
</dbReference>
<keyword evidence="1" id="KW-0812">Transmembrane</keyword>